<keyword evidence="5 7" id="KW-0408">Iron</keyword>
<dbReference type="Proteomes" id="UP000199361">
    <property type="component" value="Unassembled WGS sequence"/>
</dbReference>
<dbReference type="AlphaFoldDB" id="A0A1I0LD15"/>
<dbReference type="GO" id="GO:0004497">
    <property type="term" value="F:monooxygenase activity"/>
    <property type="evidence" value="ECO:0007669"/>
    <property type="project" value="UniProtKB-KW"/>
</dbReference>
<keyword evidence="2 7" id="KW-0349">Heme</keyword>
<dbReference type="PANTHER" id="PTHR46696">
    <property type="entry name" value="P450, PUTATIVE (EUROFUNG)-RELATED"/>
    <property type="match status" value="1"/>
</dbReference>
<dbReference type="InterPro" id="IPR001128">
    <property type="entry name" value="Cyt_P450"/>
</dbReference>
<evidence type="ECO:0000256" key="3">
    <source>
        <dbReference type="ARBA" id="ARBA00022723"/>
    </source>
</evidence>
<dbReference type="InterPro" id="IPR017972">
    <property type="entry name" value="Cyt_P450_CS"/>
</dbReference>
<evidence type="ECO:0000256" key="6">
    <source>
        <dbReference type="ARBA" id="ARBA00023033"/>
    </source>
</evidence>
<dbReference type="CDD" id="cd20625">
    <property type="entry name" value="CYP164-like"/>
    <property type="match status" value="1"/>
</dbReference>
<dbReference type="Pfam" id="PF00067">
    <property type="entry name" value="p450"/>
    <property type="match status" value="1"/>
</dbReference>
<comment type="similarity">
    <text evidence="1 7">Belongs to the cytochrome P450 family.</text>
</comment>
<protein>
    <submittedName>
        <fullName evidence="8">Pimeloyl-[acyl-carrier protein] synthase</fullName>
    </submittedName>
</protein>
<dbReference type="GO" id="GO:0016705">
    <property type="term" value="F:oxidoreductase activity, acting on paired donors, with incorporation or reduction of molecular oxygen"/>
    <property type="evidence" value="ECO:0007669"/>
    <property type="project" value="InterPro"/>
</dbReference>
<dbReference type="InterPro" id="IPR036396">
    <property type="entry name" value="Cyt_P450_sf"/>
</dbReference>
<name>A0A1I0LD15_9ACTN</name>
<keyword evidence="9" id="KW-1185">Reference proteome</keyword>
<dbReference type="InterPro" id="IPR002397">
    <property type="entry name" value="Cyt_P450_B"/>
</dbReference>
<dbReference type="FunFam" id="1.10.630.10:FF:000018">
    <property type="entry name" value="Cytochrome P450 monooxygenase"/>
    <property type="match status" value="1"/>
</dbReference>
<dbReference type="STRING" id="568860.SAMN05421811_114211"/>
<keyword evidence="4 7" id="KW-0560">Oxidoreductase</keyword>
<proteinExistence type="inferred from homology"/>
<evidence type="ECO:0000256" key="4">
    <source>
        <dbReference type="ARBA" id="ARBA00023002"/>
    </source>
</evidence>
<dbReference type="SUPFAM" id="SSF48264">
    <property type="entry name" value="Cytochrome P450"/>
    <property type="match status" value="1"/>
</dbReference>
<evidence type="ECO:0000256" key="7">
    <source>
        <dbReference type="RuleBase" id="RU000461"/>
    </source>
</evidence>
<dbReference type="PRINTS" id="PR00359">
    <property type="entry name" value="BP450"/>
</dbReference>
<evidence type="ECO:0000313" key="8">
    <source>
        <dbReference type="EMBL" id="SEU37453.1"/>
    </source>
</evidence>
<dbReference type="EMBL" id="FOHX01000014">
    <property type="protein sequence ID" value="SEU37453.1"/>
    <property type="molecule type" value="Genomic_DNA"/>
</dbReference>
<organism evidence="8 9">
    <name type="scientific">Nonomuraea wenchangensis</name>
    <dbReference type="NCBI Taxonomy" id="568860"/>
    <lineage>
        <taxon>Bacteria</taxon>
        <taxon>Bacillati</taxon>
        <taxon>Actinomycetota</taxon>
        <taxon>Actinomycetes</taxon>
        <taxon>Streptosporangiales</taxon>
        <taxon>Streptosporangiaceae</taxon>
        <taxon>Nonomuraea</taxon>
    </lineage>
</organism>
<evidence type="ECO:0000313" key="9">
    <source>
        <dbReference type="Proteomes" id="UP000199361"/>
    </source>
</evidence>
<accession>A0A1I0LD15</accession>
<keyword evidence="6 7" id="KW-0503">Monooxygenase</keyword>
<gene>
    <name evidence="8" type="ORF">SAMN05421811_114211</name>
</gene>
<evidence type="ECO:0000256" key="1">
    <source>
        <dbReference type="ARBA" id="ARBA00010617"/>
    </source>
</evidence>
<dbReference type="PANTHER" id="PTHR46696:SF1">
    <property type="entry name" value="CYTOCHROME P450 YJIB-RELATED"/>
    <property type="match status" value="1"/>
</dbReference>
<dbReference type="GO" id="GO:0020037">
    <property type="term" value="F:heme binding"/>
    <property type="evidence" value="ECO:0007669"/>
    <property type="project" value="InterPro"/>
</dbReference>
<dbReference type="GO" id="GO:0005506">
    <property type="term" value="F:iron ion binding"/>
    <property type="evidence" value="ECO:0007669"/>
    <property type="project" value="InterPro"/>
</dbReference>
<dbReference type="Gene3D" id="1.10.630.10">
    <property type="entry name" value="Cytochrome P450"/>
    <property type="match status" value="1"/>
</dbReference>
<evidence type="ECO:0000256" key="5">
    <source>
        <dbReference type="ARBA" id="ARBA00023004"/>
    </source>
</evidence>
<reference evidence="8 9" key="1">
    <citation type="submission" date="2016-10" db="EMBL/GenBank/DDBJ databases">
        <authorList>
            <person name="de Groot N.N."/>
        </authorList>
    </citation>
    <scope>NUCLEOTIDE SEQUENCE [LARGE SCALE GENOMIC DNA]</scope>
    <source>
        <strain evidence="8 9">CGMCC 4.5598</strain>
    </source>
</reference>
<dbReference type="PROSITE" id="PS00086">
    <property type="entry name" value="CYTOCHROME_P450"/>
    <property type="match status" value="1"/>
</dbReference>
<evidence type="ECO:0000256" key="2">
    <source>
        <dbReference type="ARBA" id="ARBA00022617"/>
    </source>
</evidence>
<sequence length="416" mass="46819">MTTRLTSHPQGRTIAEEVVLYLSSDHPDRADITRDPYPFFDRLRAHAPVYRTSLGPVLVTSYAEAQALVRDRRWSRDEMDGRTGITPTQQVFLESMAFRDPPDHTRLRGLVSRIFTPRSVEQSRGHINEIVQDLLSGLRERDEFDFLEDFAYRVPLRLICRLVGVPTDMEEDFAAWGQALFGALEPLPQAPEVAAEREAIAKECFTFFGDLIKERRANPGGSDIISQLIEASDAEDVDGRLSDLEIIANCMLLHNAGFSTTKNLIANGMHLFLTHPDAYDDMRAHPDVIPSAVEEILRYEGPPRNSLLRIAPEDMKLGDVLIRKDEHVYAILSAANRDPEAFTDPHRFDIRREGPRHVAFGGGIHMCLGASLARLEAQVAFAHLASERKLELATDQVEWLAGFLTRGLVSFPVRWA</sequence>
<keyword evidence="3 7" id="KW-0479">Metal-binding</keyword>